<comment type="caution">
    <text evidence="3">The sequence shown here is derived from an EMBL/GenBank/DDBJ whole genome shotgun (WGS) entry which is preliminary data.</text>
</comment>
<organism evidence="3 4">
    <name type="scientific">Nocardioides aestuarii</name>
    <dbReference type="NCBI Taxonomy" id="252231"/>
    <lineage>
        <taxon>Bacteria</taxon>
        <taxon>Bacillati</taxon>
        <taxon>Actinomycetota</taxon>
        <taxon>Actinomycetes</taxon>
        <taxon>Propionibacteriales</taxon>
        <taxon>Nocardioidaceae</taxon>
        <taxon>Nocardioides</taxon>
    </lineage>
</organism>
<keyword evidence="4" id="KW-1185">Reference proteome</keyword>
<reference evidence="4" key="1">
    <citation type="journal article" date="2019" name="Int. J. Syst. Evol. Microbiol.">
        <title>The Global Catalogue of Microorganisms (GCM) 10K type strain sequencing project: providing services to taxonomists for standard genome sequencing and annotation.</title>
        <authorList>
            <consortium name="The Broad Institute Genomics Platform"/>
            <consortium name="The Broad Institute Genome Sequencing Center for Infectious Disease"/>
            <person name="Wu L."/>
            <person name="Ma J."/>
        </authorList>
    </citation>
    <scope>NUCLEOTIDE SEQUENCE [LARGE SCALE GENOMIC DNA]</scope>
    <source>
        <strain evidence="4">CGMCC 1.12477</strain>
    </source>
</reference>
<evidence type="ECO:0000259" key="2">
    <source>
        <dbReference type="Pfam" id="PF02720"/>
    </source>
</evidence>
<protein>
    <submittedName>
        <fullName evidence="3">DUF222 domain-containing protein</fullName>
    </submittedName>
</protein>
<feature type="region of interest" description="Disordered" evidence="1">
    <location>
        <begin position="405"/>
        <end position="425"/>
    </location>
</feature>
<dbReference type="InterPro" id="IPR003870">
    <property type="entry name" value="DUF222"/>
</dbReference>
<dbReference type="Pfam" id="PF02720">
    <property type="entry name" value="DUF222"/>
    <property type="match status" value="1"/>
</dbReference>
<name>A0ABW4TK57_9ACTN</name>
<evidence type="ECO:0000313" key="4">
    <source>
        <dbReference type="Proteomes" id="UP001597351"/>
    </source>
</evidence>
<gene>
    <name evidence="3" type="ORF">ACFSDE_03660</name>
</gene>
<proteinExistence type="predicted"/>
<accession>A0ABW4TK57</accession>
<evidence type="ECO:0000256" key="1">
    <source>
        <dbReference type="SAM" id="MobiDB-lite"/>
    </source>
</evidence>
<evidence type="ECO:0000313" key="3">
    <source>
        <dbReference type="EMBL" id="MFD1945877.1"/>
    </source>
</evidence>
<dbReference type="Proteomes" id="UP001597351">
    <property type="component" value="Unassembled WGS sequence"/>
</dbReference>
<dbReference type="RefSeq" id="WP_343915213.1">
    <property type="nucleotide sequence ID" value="NZ_BAAAJT010000002.1"/>
</dbReference>
<sequence>MFDDAVRVGEWQQQLAAALCSTSGLDDRGRLDAIRALEELVCTATAAQAALSAELDTSTRAHHAALGEPAARQGRGVAAQVAWARRESPFRGQRHLTLARVVATELPCTWQAWRTGRITEWTATLIARETSCLSLADRRRVDFEVARNAEQLEQMSPRQVEAACAGWAARLDPASVAERRRRAEKDRHVGLRPAPDTMTRLSALLPVKDGVAVYAVLSRVADAARAAGDPRSRGQVMADALVAAVTAYGQQTGTDSSSSGVGINLVMSDSTLFGGSEEPAWVEGYGPVPADLAREIITDACSRDEAVWVRRLYTSPTTGELVTMDTRARRFRNSLARFIRVRDRVCRTPWCHARIRHTDHAHDHIQGGSTSAGNGQGYCQACNHAKQAPGWTAVTLTGPETDGHEIETTMPTGHRYRSRPPPLARIHHRTDLPPITIDYYLAG</sequence>
<dbReference type="EMBL" id="JBHUGD010000001">
    <property type="protein sequence ID" value="MFD1945877.1"/>
    <property type="molecule type" value="Genomic_DNA"/>
</dbReference>
<feature type="domain" description="DUF222" evidence="2">
    <location>
        <begin position="46"/>
        <end position="343"/>
    </location>
</feature>